<keyword evidence="3" id="KW-1185">Reference proteome</keyword>
<name>A0A2K4FAG6_9STAP</name>
<gene>
    <name evidence="2" type="ORF">CD039_09310</name>
</gene>
<evidence type="ECO:0008006" key="4">
    <source>
        <dbReference type="Google" id="ProtNLM"/>
    </source>
</evidence>
<dbReference type="EMBL" id="PPPX01000016">
    <property type="protein sequence ID" value="POA08281.1"/>
    <property type="molecule type" value="Genomic_DNA"/>
</dbReference>
<dbReference type="PANTHER" id="PTHR21198:SF3">
    <property type="entry name" value="GLUTAMATE RACEMASE"/>
    <property type="match status" value="1"/>
</dbReference>
<dbReference type="Gene3D" id="3.40.50.1860">
    <property type="match status" value="2"/>
</dbReference>
<organism evidence="2 3">
    <name type="scientific">Staphylococcus argensis</name>
    <dbReference type="NCBI Taxonomy" id="1607738"/>
    <lineage>
        <taxon>Bacteria</taxon>
        <taxon>Bacillati</taxon>
        <taxon>Bacillota</taxon>
        <taxon>Bacilli</taxon>
        <taxon>Bacillales</taxon>
        <taxon>Staphylococcaceae</taxon>
        <taxon>Staphylococcus</taxon>
    </lineage>
</organism>
<dbReference type="SUPFAM" id="SSF53681">
    <property type="entry name" value="Aspartate/glutamate racemase"/>
    <property type="match status" value="2"/>
</dbReference>
<dbReference type="AlphaFoldDB" id="A0A2K4FAG6"/>
<dbReference type="GO" id="GO:0016855">
    <property type="term" value="F:racemase and epimerase activity, acting on amino acids and derivatives"/>
    <property type="evidence" value="ECO:0007669"/>
    <property type="project" value="InterPro"/>
</dbReference>
<evidence type="ECO:0000313" key="3">
    <source>
        <dbReference type="Proteomes" id="UP000242712"/>
    </source>
</evidence>
<evidence type="ECO:0000256" key="1">
    <source>
        <dbReference type="ARBA" id="ARBA00023235"/>
    </source>
</evidence>
<comment type="caution">
    <text evidence="2">The sequence shown here is derived from an EMBL/GenBank/DDBJ whole genome shotgun (WGS) entry which is preliminary data.</text>
</comment>
<dbReference type="InterPro" id="IPR001920">
    <property type="entry name" value="Asp/Glu_race"/>
</dbReference>
<sequence length="274" mass="31025">MMKSKKQEAASNIAVFDAGIGSYAVVELLREYYPKQNILYFADRAHFPYGGKSKEELRQIMKTTIEYLLQYEPKAIIVASNAPSVLVLDEVKEDYDIPIYGIKPPIKKAVEVSKSGHIAVLGAKALVESERIQHYIDEEKGESQAKINTIDASDVIKLVESGDFINYPAEVKQHVKEFVADIVEQDPEVDTFTLSSTHLPWVQPYLTILYPQYQFLDPARHIMENLKPVVTKGKGRVKALVTTCEDYTLENFEDTLSKLNLKMEVEEVEMDCGE</sequence>
<protein>
    <recommendedName>
        <fullName evidence="4">Glutamate racemase</fullName>
    </recommendedName>
</protein>
<dbReference type="PANTHER" id="PTHR21198">
    <property type="entry name" value="GLUTAMATE RACEMASE"/>
    <property type="match status" value="1"/>
</dbReference>
<proteinExistence type="predicted"/>
<reference evidence="2 3" key="1">
    <citation type="submission" date="2017-08" db="EMBL/GenBank/DDBJ databases">
        <title>Draft genome sequences of 64 type strains of genus Staph aureus.</title>
        <authorList>
            <person name="Cole K."/>
            <person name="Golubchik T."/>
            <person name="Russell J."/>
            <person name="Foster D."/>
            <person name="Llewelyn M."/>
            <person name="Wilson D."/>
            <person name="Crook D."/>
            <person name="Paul J."/>
        </authorList>
    </citation>
    <scope>NUCLEOTIDE SEQUENCE [LARGE SCALE GENOMIC DNA]</scope>
    <source>
        <strain evidence="2 3">DSM 29875</strain>
    </source>
</reference>
<dbReference type="Proteomes" id="UP000242712">
    <property type="component" value="Unassembled WGS sequence"/>
</dbReference>
<evidence type="ECO:0000313" key="2">
    <source>
        <dbReference type="EMBL" id="POA08281.1"/>
    </source>
</evidence>
<keyword evidence="1" id="KW-0413">Isomerase</keyword>
<accession>A0A2K4FAG6</accession>
<dbReference type="OrthoDB" id="9801055at2"/>